<name>A0A452YRA4_AEGTS</name>
<organism evidence="2 3">
    <name type="scientific">Aegilops tauschii subsp. strangulata</name>
    <name type="common">Goatgrass</name>
    <dbReference type="NCBI Taxonomy" id="200361"/>
    <lineage>
        <taxon>Eukaryota</taxon>
        <taxon>Viridiplantae</taxon>
        <taxon>Streptophyta</taxon>
        <taxon>Embryophyta</taxon>
        <taxon>Tracheophyta</taxon>
        <taxon>Spermatophyta</taxon>
        <taxon>Magnoliopsida</taxon>
        <taxon>Liliopsida</taxon>
        <taxon>Poales</taxon>
        <taxon>Poaceae</taxon>
        <taxon>BOP clade</taxon>
        <taxon>Pooideae</taxon>
        <taxon>Triticodae</taxon>
        <taxon>Triticeae</taxon>
        <taxon>Triticinae</taxon>
        <taxon>Aegilops</taxon>
    </lineage>
</organism>
<evidence type="ECO:0000313" key="3">
    <source>
        <dbReference type="Proteomes" id="UP000015105"/>
    </source>
</evidence>
<dbReference type="InterPro" id="IPR043502">
    <property type="entry name" value="DNA/RNA_pol_sf"/>
</dbReference>
<dbReference type="InterPro" id="IPR000477">
    <property type="entry name" value="RT_dom"/>
</dbReference>
<dbReference type="SUPFAM" id="SSF56672">
    <property type="entry name" value="DNA/RNA polymerases"/>
    <property type="match status" value="1"/>
</dbReference>
<feature type="domain" description="Reverse transcriptase" evidence="1">
    <location>
        <begin position="1"/>
        <end position="162"/>
    </location>
</feature>
<proteinExistence type="predicted"/>
<reference evidence="3" key="1">
    <citation type="journal article" date="2014" name="Science">
        <title>Ancient hybridizations among the ancestral genomes of bread wheat.</title>
        <authorList>
            <consortium name="International Wheat Genome Sequencing Consortium,"/>
            <person name="Marcussen T."/>
            <person name="Sandve S.R."/>
            <person name="Heier L."/>
            <person name="Spannagl M."/>
            <person name="Pfeifer M."/>
            <person name="Jakobsen K.S."/>
            <person name="Wulff B.B."/>
            <person name="Steuernagel B."/>
            <person name="Mayer K.F."/>
            <person name="Olsen O.A."/>
        </authorList>
    </citation>
    <scope>NUCLEOTIDE SEQUENCE [LARGE SCALE GENOMIC DNA]</scope>
    <source>
        <strain evidence="3">cv. AL8/78</strain>
    </source>
</reference>
<dbReference type="EnsemblPlants" id="AET1Gv20509500.3">
    <property type="protein sequence ID" value="AET1Gv20509500.3"/>
    <property type="gene ID" value="AET1Gv20509500"/>
</dbReference>
<dbReference type="AlphaFoldDB" id="A0A452YRA4"/>
<evidence type="ECO:0000313" key="2">
    <source>
        <dbReference type="EnsemblPlants" id="AET1Gv20509500.3"/>
    </source>
</evidence>
<dbReference type="PANTHER" id="PTHR33116:SF87">
    <property type="entry name" value="OS01G0158850 PROTEIN"/>
    <property type="match status" value="1"/>
</dbReference>
<accession>A0A452YRA4</accession>
<evidence type="ECO:0000259" key="1">
    <source>
        <dbReference type="PROSITE" id="PS50878"/>
    </source>
</evidence>
<sequence>MLSSRGFGQKWISWIKTTLLQSTFSVRINDTTGPYFMGGKGLKQGDPFSPLLFNLVADVFSKMLIKASKHGLISGLLTNIIPGGVISLQYADDTLLFLENSYDKARNFKWILSCFENLSGMKINFHKSDLLTINVEEESKTFAQIFCCKLGSFPIKYLGVPLHYDKLRREDLQPIIDRIIKNISGWLGRYLTYRGKLILLCACIVSIPAYLMAMIKFPKWAINAINSQMAHFFWGNIDDQHKHHLANWGLVTRKKEFGGLGIPNLKEFNMALLASWGKRFFESNDSDWKKIVAFKYNTHSPNILWAKQKIGSPSGKV</sequence>
<dbReference type="Proteomes" id="UP000015105">
    <property type="component" value="Chromosome 1D"/>
</dbReference>
<dbReference type="Pfam" id="PF00078">
    <property type="entry name" value="RVT_1"/>
    <property type="match status" value="1"/>
</dbReference>
<dbReference type="PROSITE" id="PS50878">
    <property type="entry name" value="RT_POL"/>
    <property type="match status" value="1"/>
</dbReference>
<reference evidence="3" key="2">
    <citation type="journal article" date="2017" name="Nat. Plants">
        <title>The Aegilops tauschii genome reveals multiple impacts of transposons.</title>
        <authorList>
            <person name="Zhao G."/>
            <person name="Zou C."/>
            <person name="Li K."/>
            <person name="Wang K."/>
            <person name="Li T."/>
            <person name="Gao L."/>
            <person name="Zhang X."/>
            <person name="Wang H."/>
            <person name="Yang Z."/>
            <person name="Liu X."/>
            <person name="Jiang W."/>
            <person name="Mao L."/>
            <person name="Kong X."/>
            <person name="Jiao Y."/>
            <person name="Jia J."/>
        </authorList>
    </citation>
    <scope>NUCLEOTIDE SEQUENCE [LARGE SCALE GENOMIC DNA]</scope>
    <source>
        <strain evidence="3">cv. AL8/78</strain>
    </source>
</reference>
<reference evidence="2" key="4">
    <citation type="submission" date="2019-03" db="UniProtKB">
        <authorList>
            <consortium name="EnsemblPlants"/>
        </authorList>
    </citation>
    <scope>IDENTIFICATION</scope>
</reference>
<protein>
    <recommendedName>
        <fullName evidence="1">Reverse transcriptase domain-containing protein</fullName>
    </recommendedName>
</protein>
<dbReference type="PANTHER" id="PTHR33116">
    <property type="entry name" value="REVERSE TRANSCRIPTASE ZINC-BINDING DOMAIN-CONTAINING PROTEIN-RELATED-RELATED"/>
    <property type="match status" value="1"/>
</dbReference>
<reference evidence="2" key="3">
    <citation type="journal article" date="2017" name="Nature">
        <title>Genome sequence of the progenitor of the wheat D genome Aegilops tauschii.</title>
        <authorList>
            <person name="Luo M.C."/>
            <person name="Gu Y.Q."/>
            <person name="Puiu D."/>
            <person name="Wang H."/>
            <person name="Twardziok S.O."/>
            <person name="Deal K.R."/>
            <person name="Huo N."/>
            <person name="Zhu T."/>
            <person name="Wang L."/>
            <person name="Wang Y."/>
            <person name="McGuire P.E."/>
            <person name="Liu S."/>
            <person name="Long H."/>
            <person name="Ramasamy R.K."/>
            <person name="Rodriguez J.C."/>
            <person name="Van S.L."/>
            <person name="Yuan L."/>
            <person name="Wang Z."/>
            <person name="Xia Z."/>
            <person name="Xiao L."/>
            <person name="Anderson O.D."/>
            <person name="Ouyang S."/>
            <person name="Liang Y."/>
            <person name="Zimin A.V."/>
            <person name="Pertea G."/>
            <person name="Qi P."/>
            <person name="Bennetzen J.L."/>
            <person name="Dai X."/>
            <person name="Dawson M.W."/>
            <person name="Muller H.G."/>
            <person name="Kugler K."/>
            <person name="Rivarola-Duarte L."/>
            <person name="Spannagl M."/>
            <person name="Mayer K.F.X."/>
            <person name="Lu F.H."/>
            <person name="Bevan M.W."/>
            <person name="Leroy P."/>
            <person name="Li P."/>
            <person name="You F.M."/>
            <person name="Sun Q."/>
            <person name="Liu Z."/>
            <person name="Lyons E."/>
            <person name="Wicker T."/>
            <person name="Salzberg S.L."/>
            <person name="Devos K.M."/>
            <person name="Dvorak J."/>
        </authorList>
    </citation>
    <scope>NUCLEOTIDE SEQUENCE [LARGE SCALE GENOMIC DNA]</scope>
    <source>
        <strain evidence="2">cv. AL8/78</strain>
    </source>
</reference>
<dbReference type="Gramene" id="AET1Gv20509500.3">
    <property type="protein sequence ID" value="AET1Gv20509500.3"/>
    <property type="gene ID" value="AET1Gv20509500"/>
</dbReference>
<keyword evidence="3" id="KW-1185">Reference proteome</keyword>
<reference evidence="2" key="5">
    <citation type="journal article" date="2021" name="G3 (Bethesda)">
        <title>Aegilops tauschii genome assembly Aet v5.0 features greater sequence contiguity and improved annotation.</title>
        <authorList>
            <person name="Wang L."/>
            <person name="Zhu T."/>
            <person name="Rodriguez J.C."/>
            <person name="Deal K.R."/>
            <person name="Dubcovsky J."/>
            <person name="McGuire P.E."/>
            <person name="Lux T."/>
            <person name="Spannagl M."/>
            <person name="Mayer K.F.X."/>
            <person name="Baldrich P."/>
            <person name="Meyers B.C."/>
            <person name="Huo N."/>
            <person name="Gu Y.Q."/>
            <person name="Zhou H."/>
            <person name="Devos K.M."/>
            <person name="Bennetzen J.L."/>
            <person name="Unver T."/>
            <person name="Budak H."/>
            <person name="Gulick P.J."/>
            <person name="Galiba G."/>
            <person name="Kalapos B."/>
            <person name="Nelson D.R."/>
            <person name="Li P."/>
            <person name="You F.M."/>
            <person name="Luo M.C."/>
            <person name="Dvorak J."/>
        </authorList>
    </citation>
    <scope>NUCLEOTIDE SEQUENCE [LARGE SCALE GENOMIC DNA]</scope>
    <source>
        <strain evidence="2">cv. AL8/78</strain>
    </source>
</reference>